<reference evidence="1" key="1">
    <citation type="journal article" date="2014" name="Front. Microbiol.">
        <title>High frequency of phylogenetically diverse reductive dehalogenase-homologous genes in deep subseafloor sedimentary metagenomes.</title>
        <authorList>
            <person name="Kawai M."/>
            <person name="Futagami T."/>
            <person name="Toyoda A."/>
            <person name="Takaki Y."/>
            <person name="Nishi S."/>
            <person name="Hori S."/>
            <person name="Arai W."/>
            <person name="Tsubouchi T."/>
            <person name="Morono Y."/>
            <person name="Uchiyama I."/>
            <person name="Ito T."/>
            <person name="Fujiyama A."/>
            <person name="Inagaki F."/>
            <person name="Takami H."/>
        </authorList>
    </citation>
    <scope>NUCLEOTIDE SEQUENCE</scope>
    <source>
        <strain evidence="1">Expedition CK06-06</strain>
    </source>
</reference>
<organism evidence="1">
    <name type="scientific">marine sediment metagenome</name>
    <dbReference type="NCBI Taxonomy" id="412755"/>
    <lineage>
        <taxon>unclassified sequences</taxon>
        <taxon>metagenomes</taxon>
        <taxon>ecological metagenomes</taxon>
    </lineage>
</organism>
<accession>X1KFW3</accession>
<name>X1KFW3_9ZZZZ</name>
<dbReference type="AlphaFoldDB" id="X1KFW3"/>
<proteinExistence type="predicted"/>
<gene>
    <name evidence="1" type="ORF">S06H3_14823</name>
</gene>
<sequence length="115" mass="12955">MANTHPVFELKFYDPLIDMSNPWVREHPLSEKNAYTTGIKYVPRGPFWAHPVPHNEQTYYGSCTRGGAGRIQNSCNSANGMRPVIQKSDQTGTSECICKNLWGQYGCNNESFAHC</sequence>
<protein>
    <submittedName>
        <fullName evidence="1">Uncharacterized protein</fullName>
    </submittedName>
</protein>
<comment type="caution">
    <text evidence="1">The sequence shown here is derived from an EMBL/GenBank/DDBJ whole genome shotgun (WGS) entry which is preliminary data.</text>
</comment>
<evidence type="ECO:0000313" key="1">
    <source>
        <dbReference type="EMBL" id="GAI05553.1"/>
    </source>
</evidence>
<dbReference type="EMBL" id="BARV01007266">
    <property type="protein sequence ID" value="GAI05553.1"/>
    <property type="molecule type" value="Genomic_DNA"/>
</dbReference>